<evidence type="ECO:0000256" key="1">
    <source>
        <dbReference type="SAM" id="MobiDB-lite"/>
    </source>
</evidence>
<feature type="compositionally biased region" description="Gly residues" evidence="1">
    <location>
        <begin position="191"/>
        <end position="201"/>
    </location>
</feature>
<comment type="caution">
    <text evidence="3">The sequence shown here is derived from an EMBL/GenBank/DDBJ whole genome shotgun (WGS) entry which is preliminary data.</text>
</comment>
<feature type="domain" description="ZMIZ1 N-terminal" evidence="2">
    <location>
        <begin position="1"/>
        <end position="60"/>
    </location>
</feature>
<evidence type="ECO:0000259" key="2">
    <source>
        <dbReference type="Pfam" id="PF18028"/>
    </source>
</evidence>
<feature type="compositionally biased region" description="Low complexity" evidence="1">
    <location>
        <begin position="140"/>
        <end position="172"/>
    </location>
</feature>
<organism evidence="3 4">
    <name type="scientific">Characodon lateralis</name>
    <dbReference type="NCBI Taxonomy" id="208331"/>
    <lineage>
        <taxon>Eukaryota</taxon>
        <taxon>Metazoa</taxon>
        <taxon>Chordata</taxon>
        <taxon>Craniata</taxon>
        <taxon>Vertebrata</taxon>
        <taxon>Euteleostomi</taxon>
        <taxon>Actinopterygii</taxon>
        <taxon>Neopterygii</taxon>
        <taxon>Teleostei</taxon>
        <taxon>Neoteleostei</taxon>
        <taxon>Acanthomorphata</taxon>
        <taxon>Ovalentaria</taxon>
        <taxon>Atherinomorphae</taxon>
        <taxon>Cyprinodontiformes</taxon>
        <taxon>Goodeidae</taxon>
        <taxon>Characodon</taxon>
    </lineage>
</organism>
<gene>
    <name evidence="3" type="primary">ZMIZ1_3</name>
    <name evidence="3" type="ORF">CHARACLAT_011829</name>
</gene>
<feature type="region of interest" description="Disordered" evidence="1">
    <location>
        <begin position="140"/>
        <end position="201"/>
    </location>
</feature>
<dbReference type="InterPro" id="IPR040797">
    <property type="entry name" value="ZMIZ1_N"/>
</dbReference>
<name>A0ABU7CWT9_9TELE</name>
<feature type="region of interest" description="Disordered" evidence="1">
    <location>
        <begin position="69"/>
        <end position="109"/>
    </location>
</feature>
<dbReference type="Pfam" id="PF18028">
    <property type="entry name" value="Zmiz1_N"/>
    <property type="match status" value="1"/>
</dbReference>
<dbReference type="EMBL" id="JAHUTJ010008999">
    <property type="protein sequence ID" value="MED6267411.1"/>
    <property type="molecule type" value="Genomic_DNA"/>
</dbReference>
<accession>A0ABU7CWT9</accession>
<proteinExistence type="predicted"/>
<sequence>VVSRVAAQQGFDLDLGYRLLAVCAANRDKFTPKSAETSTCRRCQSDSALLSSWCEELGRLLLLRHQKNRQNEPQGKVPMQPSMKPSLTHSDGSFPYDSVPWQQNTNQPPGSLSVVTTVWGVTNTSQSQVLCNPMANSNNHMNPGGNHMGSGMSASAAGLSSPQFSAQQQQFPNKGGSGQTYMQQGMYGRPGYPGGPGGYSG</sequence>
<protein>
    <submittedName>
        <fullName evidence="3">Zinc finger MIZ domain-containing protein 1</fullName>
    </submittedName>
</protein>
<evidence type="ECO:0000313" key="3">
    <source>
        <dbReference type="EMBL" id="MED6267411.1"/>
    </source>
</evidence>
<feature type="non-terminal residue" evidence="3">
    <location>
        <position position="1"/>
    </location>
</feature>
<evidence type="ECO:0000313" key="4">
    <source>
        <dbReference type="Proteomes" id="UP001352852"/>
    </source>
</evidence>
<reference evidence="3 4" key="1">
    <citation type="submission" date="2021-06" db="EMBL/GenBank/DDBJ databases">
        <authorList>
            <person name="Palmer J.M."/>
        </authorList>
    </citation>
    <scope>NUCLEOTIDE SEQUENCE [LARGE SCALE GENOMIC DNA]</scope>
    <source>
        <strain evidence="3 4">CL_MEX2019</strain>
        <tissue evidence="3">Muscle</tissue>
    </source>
</reference>
<feature type="compositionally biased region" description="Polar residues" evidence="1">
    <location>
        <begin position="100"/>
        <end position="109"/>
    </location>
</feature>
<feature type="non-terminal residue" evidence="3">
    <location>
        <position position="201"/>
    </location>
</feature>
<keyword evidence="4" id="KW-1185">Reference proteome</keyword>
<dbReference type="Proteomes" id="UP001352852">
    <property type="component" value="Unassembled WGS sequence"/>
</dbReference>